<evidence type="ECO:0000313" key="8">
    <source>
        <dbReference type="EMBL" id="KAF4610504.1"/>
    </source>
</evidence>
<protein>
    <recommendedName>
        <fullName evidence="3">D-xylose 1-dehydrogenase (NADP(+), D-xylono-1,5-lactone-forming)</fullName>
        <ecNumber evidence="3">1.1.1.179</ecNumber>
    </recommendedName>
    <alternativeName>
        <fullName evidence="4">D-xylose-NADP dehydrogenase</fullName>
    </alternativeName>
</protein>
<evidence type="ECO:0000256" key="3">
    <source>
        <dbReference type="ARBA" id="ARBA00038984"/>
    </source>
</evidence>
<accession>A0A8H4QG52</accession>
<name>A0A8H4QG52_9AGAR</name>
<dbReference type="InterPro" id="IPR036291">
    <property type="entry name" value="NAD(P)-bd_dom_sf"/>
</dbReference>
<dbReference type="EMBL" id="JAACJL010000058">
    <property type="protein sequence ID" value="KAF4610504.1"/>
    <property type="molecule type" value="Genomic_DNA"/>
</dbReference>
<dbReference type="SUPFAM" id="SSF55347">
    <property type="entry name" value="Glyceraldehyde-3-phosphate dehydrogenase-like, C-terminal domain"/>
    <property type="match status" value="1"/>
</dbReference>
<evidence type="ECO:0000256" key="1">
    <source>
        <dbReference type="ARBA" id="ARBA00010928"/>
    </source>
</evidence>
<dbReference type="InterPro" id="IPR055170">
    <property type="entry name" value="GFO_IDH_MocA-like_dom"/>
</dbReference>
<dbReference type="Gene3D" id="3.30.360.10">
    <property type="entry name" value="Dihydrodipicolinate Reductase, domain 2"/>
    <property type="match status" value="1"/>
</dbReference>
<gene>
    <name evidence="8" type="ORF">D9613_006682</name>
</gene>
<dbReference type="InterPro" id="IPR050984">
    <property type="entry name" value="Gfo/Idh/MocA_domain"/>
</dbReference>
<feature type="domain" description="GFO/IDH/MocA-like oxidoreductase" evidence="7">
    <location>
        <begin position="140"/>
        <end position="267"/>
    </location>
</feature>
<keyword evidence="9" id="KW-1185">Reference proteome</keyword>
<keyword evidence="2" id="KW-0560">Oxidoreductase</keyword>
<feature type="domain" description="Gfo/Idh/MocA-like oxidoreductase N-terminal" evidence="6">
    <location>
        <begin position="66"/>
        <end position="128"/>
    </location>
</feature>
<dbReference type="InterPro" id="IPR000683">
    <property type="entry name" value="Gfo/Idh/MocA-like_OxRdtase_N"/>
</dbReference>
<proteinExistence type="inferred from homology"/>
<organism evidence="8 9">
    <name type="scientific">Agrocybe pediades</name>
    <dbReference type="NCBI Taxonomy" id="84607"/>
    <lineage>
        <taxon>Eukaryota</taxon>
        <taxon>Fungi</taxon>
        <taxon>Dikarya</taxon>
        <taxon>Basidiomycota</taxon>
        <taxon>Agaricomycotina</taxon>
        <taxon>Agaricomycetes</taxon>
        <taxon>Agaricomycetidae</taxon>
        <taxon>Agaricales</taxon>
        <taxon>Agaricineae</taxon>
        <taxon>Strophariaceae</taxon>
        <taxon>Agrocybe</taxon>
    </lineage>
</organism>
<dbReference type="GO" id="GO:0000166">
    <property type="term" value="F:nucleotide binding"/>
    <property type="evidence" value="ECO:0007669"/>
    <property type="project" value="InterPro"/>
</dbReference>
<dbReference type="PANTHER" id="PTHR22604">
    <property type="entry name" value="OXIDOREDUCTASES"/>
    <property type="match status" value="1"/>
</dbReference>
<comment type="similarity">
    <text evidence="1">Belongs to the Gfo/Idh/MocA family.</text>
</comment>
<dbReference type="AlphaFoldDB" id="A0A8H4QG52"/>
<evidence type="ECO:0000313" key="9">
    <source>
        <dbReference type="Proteomes" id="UP000521872"/>
    </source>
</evidence>
<reference evidence="8 9" key="1">
    <citation type="submission" date="2019-12" db="EMBL/GenBank/DDBJ databases">
        <authorList>
            <person name="Floudas D."/>
            <person name="Bentzer J."/>
            <person name="Ahren D."/>
            <person name="Johansson T."/>
            <person name="Persson P."/>
            <person name="Tunlid A."/>
        </authorList>
    </citation>
    <scope>NUCLEOTIDE SEQUENCE [LARGE SCALE GENOMIC DNA]</scope>
    <source>
        <strain evidence="8 9">CBS 102.39</strain>
    </source>
</reference>
<comment type="caution">
    <text evidence="8">The sequence shown here is derived from an EMBL/GenBank/DDBJ whole genome shotgun (WGS) entry which is preliminary data.</text>
</comment>
<dbReference type="Proteomes" id="UP000521872">
    <property type="component" value="Unassembled WGS sequence"/>
</dbReference>
<evidence type="ECO:0000259" key="6">
    <source>
        <dbReference type="Pfam" id="PF01408"/>
    </source>
</evidence>
<dbReference type="Gene3D" id="3.40.50.720">
    <property type="entry name" value="NAD(P)-binding Rossmann-like Domain"/>
    <property type="match status" value="1"/>
</dbReference>
<sequence>MGSALSFVTRVYTSFSPAKVALNPDHLQIGILSTGDLAALSLITPAKSHPILWSTLLLHGMKRKQRNLIEDPRIDAVYIPLPNSMHYEWTIKALKAGKHALVEKPIASTPEEAREMHELADSLNLVLLEGIHTRFHPALQRVKAIVDSGELGKIKHMSAKGLAPIQKADQVYKPSDFEQAKGSVMDIACYDVDIFRYLTGSEPTGVGSVAYTPSPKAKNMDKTADGVLEFPGEVTAAFSTDISLEIKLGFIPQFDFSLVVECEEGSINLSNYMIPQIYHSLTVTKSNGQKRVEKVYKPASGSGAHGEEWWSTFRYQLKAFVQKIRGGSPLEWVKKEDSVAILVWLQKIYEKVNARCLFFWSGFADYVVRWVWILDRLRAIIFMHS</sequence>
<dbReference type="PANTHER" id="PTHR22604:SF105">
    <property type="entry name" value="TRANS-1,2-DIHYDROBENZENE-1,2-DIOL DEHYDROGENASE"/>
    <property type="match status" value="1"/>
</dbReference>
<dbReference type="Pfam" id="PF01408">
    <property type="entry name" value="GFO_IDH_MocA"/>
    <property type="match status" value="1"/>
</dbReference>
<evidence type="ECO:0000256" key="5">
    <source>
        <dbReference type="ARBA" id="ARBA00049233"/>
    </source>
</evidence>
<evidence type="ECO:0000256" key="2">
    <source>
        <dbReference type="ARBA" id="ARBA00023002"/>
    </source>
</evidence>
<evidence type="ECO:0000259" key="7">
    <source>
        <dbReference type="Pfam" id="PF22725"/>
    </source>
</evidence>
<dbReference type="EC" id="1.1.1.179" evidence="3"/>
<comment type="catalytic activity">
    <reaction evidence="5">
        <text>D-xylose + NADP(+) = D-xylono-1,5-lactone + NADPH + H(+)</text>
        <dbReference type="Rhea" id="RHEA:22000"/>
        <dbReference type="ChEBI" id="CHEBI:15378"/>
        <dbReference type="ChEBI" id="CHEBI:15867"/>
        <dbReference type="ChEBI" id="CHEBI:53455"/>
        <dbReference type="ChEBI" id="CHEBI:57783"/>
        <dbReference type="ChEBI" id="CHEBI:58349"/>
        <dbReference type="EC" id="1.1.1.179"/>
    </reaction>
</comment>
<dbReference type="GO" id="GO:0047837">
    <property type="term" value="F:D-xylose 1-dehydrogenase (NADP+) activity"/>
    <property type="evidence" value="ECO:0007669"/>
    <property type="project" value="UniProtKB-EC"/>
</dbReference>
<dbReference type="Pfam" id="PF22725">
    <property type="entry name" value="GFO_IDH_MocA_C3"/>
    <property type="match status" value="1"/>
</dbReference>
<evidence type="ECO:0000256" key="4">
    <source>
        <dbReference type="ARBA" id="ARBA00042988"/>
    </source>
</evidence>
<dbReference type="SUPFAM" id="SSF51735">
    <property type="entry name" value="NAD(P)-binding Rossmann-fold domains"/>
    <property type="match status" value="1"/>
</dbReference>